<name>A0ABP0CQA0_9PEZI</name>
<gene>
    <name evidence="2" type="ORF">SCUCBS95973_008627</name>
</gene>
<proteinExistence type="predicted"/>
<evidence type="ECO:0000313" key="3">
    <source>
        <dbReference type="Proteomes" id="UP001642405"/>
    </source>
</evidence>
<protein>
    <submittedName>
        <fullName evidence="2">Uncharacterized protein</fullName>
    </submittedName>
</protein>
<comment type="caution">
    <text evidence="2">The sequence shown here is derived from an EMBL/GenBank/DDBJ whole genome shotgun (WGS) entry which is preliminary data.</text>
</comment>
<dbReference type="Proteomes" id="UP001642405">
    <property type="component" value="Unassembled WGS sequence"/>
</dbReference>
<keyword evidence="3" id="KW-1185">Reference proteome</keyword>
<organism evidence="2 3">
    <name type="scientific">Sporothrix curviconia</name>
    <dbReference type="NCBI Taxonomy" id="1260050"/>
    <lineage>
        <taxon>Eukaryota</taxon>
        <taxon>Fungi</taxon>
        <taxon>Dikarya</taxon>
        <taxon>Ascomycota</taxon>
        <taxon>Pezizomycotina</taxon>
        <taxon>Sordariomycetes</taxon>
        <taxon>Sordariomycetidae</taxon>
        <taxon>Ophiostomatales</taxon>
        <taxon>Ophiostomataceae</taxon>
        <taxon>Sporothrix</taxon>
    </lineage>
</organism>
<accession>A0ABP0CQA0</accession>
<feature type="region of interest" description="Disordered" evidence="1">
    <location>
        <begin position="89"/>
        <end position="136"/>
    </location>
</feature>
<sequence>MPMRISLASTSSTLPEVDIVIHNLHAEGRGTSRSVRRLPVAVLLAHMMGIIGHRGLLLHSDGTIGKDKVGPSSGFSTFVDELVNLPKEAWAGSGGSGDIEWDEHVKLQDADEADEADEAEQRKEPDDKDDKDDKEL</sequence>
<feature type="compositionally biased region" description="Basic and acidic residues" evidence="1">
    <location>
        <begin position="119"/>
        <end position="136"/>
    </location>
</feature>
<evidence type="ECO:0000313" key="2">
    <source>
        <dbReference type="EMBL" id="CAK7233536.1"/>
    </source>
</evidence>
<reference evidence="2 3" key="1">
    <citation type="submission" date="2024-01" db="EMBL/GenBank/DDBJ databases">
        <authorList>
            <person name="Allen C."/>
            <person name="Tagirdzhanova G."/>
        </authorList>
    </citation>
    <scope>NUCLEOTIDE SEQUENCE [LARGE SCALE GENOMIC DNA]</scope>
</reference>
<dbReference type="EMBL" id="CAWUHB010000075">
    <property type="protein sequence ID" value="CAK7233536.1"/>
    <property type="molecule type" value="Genomic_DNA"/>
</dbReference>
<evidence type="ECO:0000256" key="1">
    <source>
        <dbReference type="SAM" id="MobiDB-lite"/>
    </source>
</evidence>